<dbReference type="Gene3D" id="3.40.190.10">
    <property type="entry name" value="Periplasmic binding protein-like II"/>
    <property type="match status" value="1"/>
</dbReference>
<dbReference type="SUPFAM" id="SSF53850">
    <property type="entry name" value="Periplasmic binding protein-like II"/>
    <property type="match status" value="1"/>
</dbReference>
<sequence length="509" mass="56296">MKKILLLVIVVAAGALVFWKPSSPASQTLAISGPFEFNSQDMSKDGFLFSRLQVVESLVGINEQAELSPLLAESWQQSADGLNWVFNIRPGVKFHDGSLLTAEAVAQSLNLALSKPGVIRQVPVQSIQARENQVIITLDRPFRALPSVLAHYSTAIVIPGSFSENGQIVALQGTGPYQIDALQPPHKAKASRFADYWGQKAHIETIEYLAGHRSESRALLAQSGQMDLVYTLDPISIDSLKAANNLQLHVESMPRTVLVKLNNAHPFLNHKSVRQALSLALDREGIAQSVLRLPGSEAYQLFSPVLGAWHINRQDTAQRHLEQARALLAEQGWRANEQGLLERDGKVFRIQLVTYADRPELPLIGTALQAQWRELGIDVQISIDNSSAIPAKHHDNSLEMALIARNFGTLADPLPLLMNDFATEKGSDWGPMHWSSPTFSHLLAQLAAEPDSVKYRQLARQAAGLLADEMPLIPVTYYRQIVAVNDKVSGFTFDPFEINYRVSEMQFND</sequence>
<keyword evidence="3" id="KW-1185">Reference proteome</keyword>
<comment type="caution">
    <text evidence="2">The sequence shown here is derived from an EMBL/GenBank/DDBJ whole genome shotgun (WGS) entry which is preliminary data.</text>
</comment>
<dbReference type="GO" id="GO:0015833">
    <property type="term" value="P:peptide transport"/>
    <property type="evidence" value="ECO:0007669"/>
    <property type="project" value="TreeGrafter"/>
</dbReference>
<proteinExistence type="predicted"/>
<accession>A0A0F5VFQ0</accession>
<reference evidence="2 3" key="1">
    <citation type="submission" date="2014-12" db="EMBL/GenBank/DDBJ databases">
        <title>Mercury Reductase activity and rhizosphere competence traits in the genome of root associated Photobacterium halotolerans MELD1.</title>
        <authorList>
            <person name="Mathew D.C."/>
            <person name="Huang C.-C."/>
        </authorList>
    </citation>
    <scope>NUCLEOTIDE SEQUENCE [LARGE SCALE GENOMIC DNA]</scope>
    <source>
        <strain evidence="2 3">MELD1</strain>
    </source>
</reference>
<evidence type="ECO:0000313" key="3">
    <source>
        <dbReference type="Proteomes" id="UP000033633"/>
    </source>
</evidence>
<gene>
    <name evidence="2" type="ORF">KY46_08670</name>
</gene>
<dbReference type="PIRSF" id="PIRSF002741">
    <property type="entry name" value="MppA"/>
    <property type="match status" value="1"/>
</dbReference>
<dbReference type="OrthoDB" id="9801912at2"/>
<dbReference type="Proteomes" id="UP000033633">
    <property type="component" value="Unassembled WGS sequence"/>
</dbReference>
<dbReference type="Gene3D" id="3.10.105.10">
    <property type="entry name" value="Dipeptide-binding Protein, Domain 3"/>
    <property type="match status" value="1"/>
</dbReference>
<protein>
    <submittedName>
        <fullName evidence="2">ABC transporter substrate-binding protein</fullName>
    </submittedName>
</protein>
<dbReference type="RefSeq" id="WP_046220241.1">
    <property type="nucleotide sequence ID" value="NZ_JWYV01000005.1"/>
</dbReference>
<dbReference type="STRING" id="265726.KY46_08670"/>
<dbReference type="Pfam" id="PF00496">
    <property type="entry name" value="SBP_bac_5"/>
    <property type="match status" value="1"/>
</dbReference>
<dbReference type="PANTHER" id="PTHR30290:SF83">
    <property type="entry name" value="ABC TRANSPORTER SUBSTRATE-BINDING PROTEIN"/>
    <property type="match status" value="1"/>
</dbReference>
<dbReference type="InterPro" id="IPR030678">
    <property type="entry name" value="Peptide/Ni-bd"/>
</dbReference>
<evidence type="ECO:0000259" key="1">
    <source>
        <dbReference type="Pfam" id="PF00496"/>
    </source>
</evidence>
<dbReference type="GO" id="GO:0043190">
    <property type="term" value="C:ATP-binding cassette (ABC) transporter complex"/>
    <property type="evidence" value="ECO:0007669"/>
    <property type="project" value="InterPro"/>
</dbReference>
<dbReference type="InterPro" id="IPR039424">
    <property type="entry name" value="SBP_5"/>
</dbReference>
<evidence type="ECO:0000313" key="2">
    <source>
        <dbReference type="EMBL" id="KKD00305.1"/>
    </source>
</evidence>
<dbReference type="GO" id="GO:1904680">
    <property type="term" value="F:peptide transmembrane transporter activity"/>
    <property type="evidence" value="ECO:0007669"/>
    <property type="project" value="TreeGrafter"/>
</dbReference>
<feature type="domain" description="Solute-binding protein family 5" evidence="1">
    <location>
        <begin position="66"/>
        <end position="421"/>
    </location>
</feature>
<organism evidence="2 3">
    <name type="scientific">Photobacterium halotolerans</name>
    <dbReference type="NCBI Taxonomy" id="265726"/>
    <lineage>
        <taxon>Bacteria</taxon>
        <taxon>Pseudomonadati</taxon>
        <taxon>Pseudomonadota</taxon>
        <taxon>Gammaproteobacteria</taxon>
        <taxon>Vibrionales</taxon>
        <taxon>Vibrionaceae</taxon>
        <taxon>Photobacterium</taxon>
    </lineage>
</organism>
<dbReference type="PANTHER" id="PTHR30290">
    <property type="entry name" value="PERIPLASMIC BINDING COMPONENT OF ABC TRANSPORTER"/>
    <property type="match status" value="1"/>
</dbReference>
<dbReference type="AlphaFoldDB" id="A0A0F5VFQ0"/>
<dbReference type="EMBL" id="JWYV01000005">
    <property type="protein sequence ID" value="KKD00305.1"/>
    <property type="molecule type" value="Genomic_DNA"/>
</dbReference>
<dbReference type="InterPro" id="IPR000914">
    <property type="entry name" value="SBP_5_dom"/>
</dbReference>
<dbReference type="GO" id="GO:0030288">
    <property type="term" value="C:outer membrane-bounded periplasmic space"/>
    <property type="evidence" value="ECO:0007669"/>
    <property type="project" value="UniProtKB-ARBA"/>
</dbReference>
<name>A0A0F5VFQ0_9GAMM</name>
<dbReference type="CDD" id="cd08490">
    <property type="entry name" value="PBP2_NikA_DppA_OppA_like_3"/>
    <property type="match status" value="1"/>
</dbReference>
<dbReference type="PATRIC" id="fig|265726.11.peg.3870"/>